<name>A0A1S3YCT7_TOBAC</name>
<evidence type="ECO:0000313" key="3">
    <source>
        <dbReference type="RefSeq" id="XP_016450025.1"/>
    </source>
</evidence>
<keyword evidence="2" id="KW-0812">Transmembrane</keyword>
<organism evidence="3">
    <name type="scientific">Nicotiana tabacum</name>
    <name type="common">Common tobacco</name>
    <dbReference type="NCBI Taxonomy" id="4097"/>
    <lineage>
        <taxon>Eukaryota</taxon>
        <taxon>Viridiplantae</taxon>
        <taxon>Streptophyta</taxon>
        <taxon>Embryophyta</taxon>
        <taxon>Tracheophyta</taxon>
        <taxon>Spermatophyta</taxon>
        <taxon>Magnoliopsida</taxon>
        <taxon>eudicotyledons</taxon>
        <taxon>Gunneridae</taxon>
        <taxon>Pentapetalae</taxon>
        <taxon>asterids</taxon>
        <taxon>lamiids</taxon>
        <taxon>Solanales</taxon>
        <taxon>Solanaceae</taxon>
        <taxon>Nicotianoideae</taxon>
        <taxon>Nicotianeae</taxon>
        <taxon>Nicotiana</taxon>
    </lineage>
</organism>
<reference evidence="3" key="1">
    <citation type="submission" date="2025-08" db="UniProtKB">
        <authorList>
            <consortium name="RefSeq"/>
        </authorList>
    </citation>
    <scope>IDENTIFICATION</scope>
</reference>
<dbReference type="KEGG" id="nta:107774882"/>
<dbReference type="OrthoDB" id="1939140at2759"/>
<protein>
    <submittedName>
        <fullName evidence="3">Uncharacterized protein</fullName>
    </submittedName>
</protein>
<gene>
    <name evidence="3" type="primary">LOC107774882</name>
</gene>
<accession>A0A1S3YCT7</accession>
<dbReference type="STRING" id="4097.A0A1S3YCT7"/>
<dbReference type="PANTHER" id="PTHR36760:SF3">
    <property type="entry name" value="TRANSMEMBRANE PROTEIN"/>
    <property type="match status" value="1"/>
</dbReference>
<sequence>MPELCLPRSYTTSTRPQILSLLMSYFFHFFSFILSHPLYFSYFIFFSPYLLKLLSFLSPLFITTTLLLLALLTISPTLILHNNSTSTKFFESRLKSQRVDETDKLEECEAYKIVFGMSTVDVQENSDEFLDYTSAEESDTTPILDSSCHDKDESLEENLEEFSAKMESTKHVIEEKTLENFFKEVDEFENTTWSQNVEVKKVEKNIEKQKDEVLVKNVHSKGLSENLDNVGISYGSMRKEKEWKRTLACKLFEERHNSSYSNSEGMDLLWETHEMDTKKSKAKRENSLKKMKKKGELKGYKKEYDEVEEEMDEQQLCCLQALKFSAGKMNLGMGKPNFVKISKAFRGFGWLHHVNKNSKKVHCGDGF</sequence>
<feature type="transmembrane region" description="Helical" evidence="2">
    <location>
        <begin position="56"/>
        <end position="80"/>
    </location>
</feature>
<proteinExistence type="predicted"/>
<dbReference type="PaxDb" id="4097-A0A1S3YCT7"/>
<dbReference type="PANTHER" id="PTHR36760">
    <property type="entry name" value="ACIDIC LEUCINE-RICH NUCLEAR PHOSPHOPROTEIN 32 FAMILY B PROTEIN"/>
    <property type="match status" value="1"/>
</dbReference>
<evidence type="ECO:0000256" key="1">
    <source>
        <dbReference type="SAM" id="Coils"/>
    </source>
</evidence>
<feature type="transmembrane region" description="Helical" evidence="2">
    <location>
        <begin position="21"/>
        <end position="44"/>
    </location>
</feature>
<dbReference type="OMA" id="LLWETHE"/>
<feature type="coiled-coil region" evidence="1">
    <location>
        <begin position="290"/>
        <end position="317"/>
    </location>
</feature>
<keyword evidence="2" id="KW-1133">Transmembrane helix</keyword>
<dbReference type="RefSeq" id="XP_016450025.1">
    <property type="nucleotide sequence ID" value="XM_016594539.1"/>
</dbReference>
<keyword evidence="2" id="KW-0472">Membrane</keyword>
<keyword evidence="1" id="KW-0175">Coiled coil</keyword>
<dbReference type="AlphaFoldDB" id="A0A1S3YCT7"/>
<evidence type="ECO:0000256" key="2">
    <source>
        <dbReference type="SAM" id="Phobius"/>
    </source>
</evidence>